<feature type="domain" description="Zn(2)-C6 fungal-type" evidence="3">
    <location>
        <begin position="131"/>
        <end position="147"/>
    </location>
</feature>
<keyword evidence="2" id="KW-0175">Coiled coil</keyword>
<name>A0A4U6X828_9PEZI</name>
<reference evidence="4 5" key="1">
    <citation type="journal article" date="2019" name="PLoS ONE">
        <title>Comparative genome analysis indicates high evolutionary potential of pathogenicity genes in Colletotrichum tanaceti.</title>
        <authorList>
            <person name="Lelwala R.V."/>
            <person name="Korhonen P.K."/>
            <person name="Young N.D."/>
            <person name="Scott J.B."/>
            <person name="Ades P.A."/>
            <person name="Gasser R.B."/>
            <person name="Taylor P.W.J."/>
        </authorList>
    </citation>
    <scope>NUCLEOTIDE SEQUENCE [LARGE SCALE GENOMIC DNA]</scope>
    <source>
        <strain evidence="4">BRIP57314</strain>
    </source>
</reference>
<dbReference type="Pfam" id="PF00172">
    <property type="entry name" value="Zn_clus"/>
    <property type="match status" value="1"/>
</dbReference>
<dbReference type="InterPro" id="IPR001138">
    <property type="entry name" value="Zn2Cys6_DnaBD"/>
</dbReference>
<evidence type="ECO:0000313" key="4">
    <source>
        <dbReference type="EMBL" id="TKW51089.1"/>
    </source>
</evidence>
<dbReference type="STRING" id="1306861.A0A4U6X828"/>
<sequence length="215" mass="24034">MWIYTYPPAQRSEGGGGLYPRFSFPSLLFPPTFTFAESSSHLHPHLRLHLQSPPTLLRLGISLGNSPTASPCQPYPIVTPEPGKTACLSVCLSVCLSAVSMPTHLHSLTASTPPRLQYQMPSSGSISRTGACQRCHRLKVRCDRTRPSSAPYARVSGVQCPYAAREHQIQLRRQDVERLEQHIRDLRAKNDGLVGRLADVQYEQRRPQKTQQPQQ</sequence>
<keyword evidence="1" id="KW-0539">Nucleus</keyword>
<keyword evidence="5" id="KW-1185">Reference proteome</keyword>
<feature type="coiled-coil region" evidence="2">
    <location>
        <begin position="169"/>
        <end position="196"/>
    </location>
</feature>
<dbReference type="SUPFAM" id="SSF57701">
    <property type="entry name" value="Zn2/Cys6 DNA-binding domain"/>
    <property type="match status" value="1"/>
</dbReference>
<evidence type="ECO:0000256" key="1">
    <source>
        <dbReference type="ARBA" id="ARBA00023242"/>
    </source>
</evidence>
<dbReference type="GO" id="GO:0008270">
    <property type="term" value="F:zinc ion binding"/>
    <property type="evidence" value="ECO:0007669"/>
    <property type="project" value="InterPro"/>
</dbReference>
<gene>
    <name evidence="4" type="ORF">CTA1_6150</name>
</gene>
<proteinExistence type="predicted"/>
<dbReference type="CDD" id="cd00067">
    <property type="entry name" value="GAL4"/>
    <property type="match status" value="1"/>
</dbReference>
<evidence type="ECO:0000256" key="2">
    <source>
        <dbReference type="SAM" id="Coils"/>
    </source>
</evidence>
<comment type="caution">
    <text evidence="4">The sequence shown here is derived from an EMBL/GenBank/DDBJ whole genome shotgun (WGS) entry which is preliminary data.</text>
</comment>
<protein>
    <recommendedName>
        <fullName evidence="3">Zn(2)-C6 fungal-type domain-containing protein</fullName>
    </recommendedName>
</protein>
<dbReference type="GO" id="GO:0000981">
    <property type="term" value="F:DNA-binding transcription factor activity, RNA polymerase II-specific"/>
    <property type="evidence" value="ECO:0007669"/>
    <property type="project" value="InterPro"/>
</dbReference>
<dbReference type="Proteomes" id="UP000310108">
    <property type="component" value="Unassembled WGS sequence"/>
</dbReference>
<dbReference type="OrthoDB" id="25921at2759"/>
<evidence type="ECO:0000313" key="5">
    <source>
        <dbReference type="Proteomes" id="UP000310108"/>
    </source>
</evidence>
<dbReference type="Gene3D" id="4.10.240.10">
    <property type="entry name" value="Zn(2)-C6 fungal-type DNA-binding domain"/>
    <property type="match status" value="1"/>
</dbReference>
<dbReference type="AlphaFoldDB" id="A0A4U6X828"/>
<organism evidence="4 5">
    <name type="scientific">Colletotrichum tanaceti</name>
    <dbReference type="NCBI Taxonomy" id="1306861"/>
    <lineage>
        <taxon>Eukaryota</taxon>
        <taxon>Fungi</taxon>
        <taxon>Dikarya</taxon>
        <taxon>Ascomycota</taxon>
        <taxon>Pezizomycotina</taxon>
        <taxon>Sordariomycetes</taxon>
        <taxon>Hypocreomycetidae</taxon>
        <taxon>Glomerellales</taxon>
        <taxon>Glomerellaceae</taxon>
        <taxon>Colletotrichum</taxon>
        <taxon>Colletotrichum destructivum species complex</taxon>
    </lineage>
</organism>
<dbReference type="InterPro" id="IPR036864">
    <property type="entry name" value="Zn2-C6_fun-type_DNA-bd_sf"/>
</dbReference>
<accession>A0A4U6X828</accession>
<dbReference type="EMBL" id="PJEX01000335">
    <property type="protein sequence ID" value="TKW51089.1"/>
    <property type="molecule type" value="Genomic_DNA"/>
</dbReference>
<evidence type="ECO:0000259" key="3">
    <source>
        <dbReference type="Pfam" id="PF00172"/>
    </source>
</evidence>